<feature type="compositionally biased region" description="Polar residues" evidence="1">
    <location>
        <begin position="1"/>
        <end position="22"/>
    </location>
</feature>
<organism evidence="2 3">
    <name type="scientific">Rhizodiscina lignyota</name>
    <dbReference type="NCBI Taxonomy" id="1504668"/>
    <lineage>
        <taxon>Eukaryota</taxon>
        <taxon>Fungi</taxon>
        <taxon>Dikarya</taxon>
        <taxon>Ascomycota</taxon>
        <taxon>Pezizomycotina</taxon>
        <taxon>Dothideomycetes</taxon>
        <taxon>Pleosporomycetidae</taxon>
        <taxon>Aulographales</taxon>
        <taxon>Rhizodiscinaceae</taxon>
        <taxon>Rhizodiscina</taxon>
    </lineage>
</organism>
<proteinExistence type="predicted"/>
<feature type="compositionally biased region" description="Basic and acidic residues" evidence="1">
    <location>
        <begin position="119"/>
        <end position="130"/>
    </location>
</feature>
<reference evidence="2" key="1">
    <citation type="journal article" date="2020" name="Stud. Mycol.">
        <title>101 Dothideomycetes genomes: a test case for predicting lifestyles and emergence of pathogens.</title>
        <authorList>
            <person name="Haridas S."/>
            <person name="Albert R."/>
            <person name="Binder M."/>
            <person name="Bloem J."/>
            <person name="Labutti K."/>
            <person name="Salamov A."/>
            <person name="Andreopoulos B."/>
            <person name="Baker S."/>
            <person name="Barry K."/>
            <person name="Bills G."/>
            <person name="Bluhm B."/>
            <person name="Cannon C."/>
            <person name="Castanera R."/>
            <person name="Culley D."/>
            <person name="Daum C."/>
            <person name="Ezra D."/>
            <person name="Gonzalez J."/>
            <person name="Henrissat B."/>
            <person name="Kuo A."/>
            <person name="Liang C."/>
            <person name="Lipzen A."/>
            <person name="Lutzoni F."/>
            <person name="Magnuson J."/>
            <person name="Mondo S."/>
            <person name="Nolan M."/>
            <person name="Ohm R."/>
            <person name="Pangilinan J."/>
            <person name="Park H.-J."/>
            <person name="Ramirez L."/>
            <person name="Alfaro M."/>
            <person name="Sun H."/>
            <person name="Tritt A."/>
            <person name="Yoshinaga Y."/>
            <person name="Zwiers L.-H."/>
            <person name="Turgeon B."/>
            <person name="Goodwin S."/>
            <person name="Spatafora J."/>
            <person name="Crous P."/>
            <person name="Grigoriev I."/>
        </authorList>
    </citation>
    <scope>NUCLEOTIDE SEQUENCE</scope>
    <source>
        <strain evidence="2">CBS 133067</strain>
    </source>
</reference>
<feature type="compositionally biased region" description="Basic and acidic residues" evidence="1">
    <location>
        <begin position="85"/>
        <end position="97"/>
    </location>
</feature>
<gene>
    <name evidence="2" type="ORF">NA57DRAFT_51143</name>
</gene>
<feature type="region of interest" description="Disordered" evidence="1">
    <location>
        <begin position="73"/>
        <end position="136"/>
    </location>
</feature>
<evidence type="ECO:0000256" key="1">
    <source>
        <dbReference type="SAM" id="MobiDB-lite"/>
    </source>
</evidence>
<accession>A0A9P4IS00</accession>
<evidence type="ECO:0000313" key="3">
    <source>
        <dbReference type="Proteomes" id="UP000799772"/>
    </source>
</evidence>
<feature type="region of interest" description="Disordered" evidence="1">
    <location>
        <begin position="1"/>
        <end position="39"/>
    </location>
</feature>
<dbReference type="EMBL" id="ML978121">
    <property type="protein sequence ID" value="KAF2104310.1"/>
    <property type="molecule type" value="Genomic_DNA"/>
</dbReference>
<keyword evidence="3" id="KW-1185">Reference proteome</keyword>
<dbReference type="AlphaFoldDB" id="A0A9P4IS00"/>
<feature type="compositionally biased region" description="Polar residues" evidence="1">
    <location>
        <begin position="30"/>
        <end position="39"/>
    </location>
</feature>
<evidence type="ECO:0000313" key="2">
    <source>
        <dbReference type="EMBL" id="KAF2104310.1"/>
    </source>
</evidence>
<sequence length="211" mass="23457">MSPTTQTGRTLDGNDSSVTVNKATPAGDPPQSTQEQNGFRTKRCLHLRCGRRSCIALRRRLSGKYVVETAEDLERRRRSNGPSAETERALHELERHRPSNSPSVEIVGASTWSQAGNHSDSRAVKTDRAVRGPPSAEKLAGFRRSLSKRNQEHWIKMVKYASQGDALGQLLQETFESLIMEDAAEKMIIPGATPLKKGFICARVIRSMRKC</sequence>
<comment type="caution">
    <text evidence="2">The sequence shown here is derived from an EMBL/GenBank/DDBJ whole genome shotgun (WGS) entry which is preliminary data.</text>
</comment>
<protein>
    <submittedName>
        <fullName evidence="2">Uncharacterized protein</fullName>
    </submittedName>
</protein>
<name>A0A9P4IS00_9PEZI</name>
<dbReference type="Proteomes" id="UP000799772">
    <property type="component" value="Unassembled WGS sequence"/>
</dbReference>